<reference evidence="2" key="3">
    <citation type="journal article" date="2000" name="Genome Res.">
        <title>RIKEN integrated sequence analysis (RISA) system--384-format sequencing pipeline with 384 multicapillary sequencer.</title>
        <authorList>
            <person name="Shibata K."/>
            <person name="Itoh M."/>
            <person name="Aizawa K."/>
            <person name="Nagaoka S."/>
            <person name="Sasaki N."/>
            <person name="Carninci P."/>
            <person name="Konno H."/>
            <person name="Akiyama J."/>
            <person name="Nishi K."/>
            <person name="Kitsunai T."/>
            <person name="Tashiro H."/>
            <person name="Itoh M."/>
            <person name="Sumi N."/>
            <person name="Ishii Y."/>
            <person name="Nakamura S."/>
            <person name="Hazama M."/>
            <person name="Nishine T."/>
            <person name="Harada A."/>
            <person name="Yamamoto R."/>
            <person name="Matsumoto H."/>
            <person name="Sakaguchi S."/>
            <person name="Ikegami T."/>
            <person name="Kashiwagi K."/>
            <person name="Fujiwake S."/>
            <person name="Inoue K."/>
            <person name="Togawa Y."/>
            <person name="Izawa M."/>
            <person name="Ohara E."/>
            <person name="Watahiki M."/>
            <person name="Yoneda Y."/>
            <person name="Ishikawa T."/>
            <person name="Ozawa K."/>
            <person name="Tanaka T."/>
            <person name="Matsuura S."/>
            <person name="Kawai J."/>
            <person name="Okazaki Y."/>
            <person name="Muramatsu M."/>
            <person name="Inoue Y."/>
            <person name="Kira A."/>
            <person name="Hayashizaki Y."/>
        </authorList>
    </citation>
    <scope>NUCLEOTIDE SEQUENCE</scope>
    <source>
        <strain evidence="2">C57BL/6J</strain>
        <tissue evidence="2">Olfactory brain</tissue>
    </source>
</reference>
<dbReference type="EMBL" id="AK032323">
    <property type="protein sequence ID" value="BAC27814.1"/>
    <property type="molecule type" value="mRNA"/>
</dbReference>
<organism evidence="2">
    <name type="scientific">Mus musculus</name>
    <name type="common">Mouse</name>
    <dbReference type="NCBI Taxonomy" id="10090"/>
    <lineage>
        <taxon>Eukaryota</taxon>
        <taxon>Metazoa</taxon>
        <taxon>Chordata</taxon>
        <taxon>Craniata</taxon>
        <taxon>Vertebrata</taxon>
        <taxon>Euteleostomi</taxon>
        <taxon>Mammalia</taxon>
        <taxon>Eutheria</taxon>
        <taxon>Euarchontoglires</taxon>
        <taxon>Glires</taxon>
        <taxon>Rodentia</taxon>
        <taxon>Myomorpha</taxon>
        <taxon>Muroidea</taxon>
        <taxon>Muridae</taxon>
        <taxon>Murinae</taxon>
        <taxon>Mus</taxon>
        <taxon>Mus</taxon>
    </lineage>
</organism>
<feature type="region of interest" description="Disordered" evidence="1">
    <location>
        <begin position="1"/>
        <end position="41"/>
    </location>
</feature>
<evidence type="ECO:0000313" key="3">
    <source>
        <dbReference type="MGI" id="MGI:1923690"/>
    </source>
</evidence>
<reference evidence="2" key="5">
    <citation type="submission" date="2001-07" db="EMBL/GenBank/DDBJ databases">
        <authorList>
            <person name="Adachi J."/>
            <person name="Aizawa K."/>
            <person name="Akimura T."/>
            <person name="Arakawa T."/>
            <person name="Bono H."/>
            <person name="Carninci P."/>
            <person name="Fukuda S."/>
            <person name="Furuno M."/>
            <person name="Hanagaki T."/>
            <person name="Hara A."/>
            <person name="Hashizume W."/>
            <person name="Hayashida K."/>
            <person name="Hayatsu N."/>
            <person name="Hiramoto K."/>
            <person name="Hiraoka T."/>
            <person name="Hirozane T."/>
            <person name="Hori F."/>
            <person name="Imotani K."/>
            <person name="Ishii Y."/>
            <person name="Itoh M."/>
            <person name="Kagawa I."/>
            <person name="Kasukawa T."/>
            <person name="Katoh H."/>
            <person name="Kawai J."/>
            <person name="Kojima Y."/>
            <person name="Kondo S."/>
            <person name="Konno H."/>
            <person name="Kouda M."/>
            <person name="Koya S."/>
            <person name="Kurihara C."/>
            <person name="Matsuyama T."/>
            <person name="Miyazaki A."/>
            <person name="Murata M."/>
            <person name="Nakamura M."/>
            <person name="Nishi K."/>
            <person name="Nomura K."/>
            <person name="Numazaki R."/>
            <person name="Ohno M."/>
            <person name="Ohsato N."/>
            <person name="Okazaki Y."/>
            <person name="Saito R."/>
            <person name="Saitoh H."/>
            <person name="Sakai C."/>
            <person name="Sakai K."/>
            <person name="Sakazume N."/>
            <person name="Sano H."/>
            <person name="Sasaki D."/>
            <person name="Shibata K."/>
            <person name="Shinagawa A."/>
            <person name="Shiraki T."/>
            <person name="Sogabe Y."/>
            <person name="Tagami M."/>
            <person name="Tagawa A."/>
            <person name="Takahashi F."/>
            <person name="Takaku-Akahira S."/>
            <person name="Takeda Y."/>
            <person name="Tanaka T."/>
            <person name="Tomaru A."/>
            <person name="Toya T."/>
            <person name="Yasunishi A."/>
            <person name="Muramatsu M."/>
            <person name="Hayashizaki Y."/>
        </authorList>
    </citation>
    <scope>NUCLEOTIDE SEQUENCE</scope>
    <source>
        <strain evidence="2">C57BL/6J</strain>
        <tissue evidence="2">Olfactory brain</tissue>
    </source>
</reference>
<feature type="compositionally biased region" description="Gly residues" evidence="1">
    <location>
        <begin position="1"/>
        <end position="17"/>
    </location>
</feature>
<reference evidence="2" key="8">
    <citation type="journal article" date="2005" name="Science">
        <title>Antisense Transcription in the Mammalian Transcriptome.</title>
        <authorList>
            <consortium name="RIKEN Genome Exploration Research Group and Genome Science Group (Genome Network Project Core Group) and the FANTOM Consortium"/>
        </authorList>
    </citation>
    <scope>NUCLEOTIDE SEQUENCE</scope>
    <source>
        <strain evidence="2">C57BL/6J</strain>
        <tissue evidence="2">Olfactory brain</tissue>
    </source>
</reference>
<reference evidence="2" key="2">
    <citation type="journal article" date="2000" name="Genome Res.">
        <title>Normalization and subtraction of cap-trapper-selected cDNAs to prepare full-length cDNA libraries for rapid discovery of new genes.</title>
        <authorList>
            <person name="Carninci P."/>
            <person name="Shibata Y."/>
            <person name="Hayatsu N."/>
            <person name="Sugahara Y."/>
            <person name="Shibata K."/>
            <person name="Itoh M."/>
            <person name="Konno H."/>
            <person name="Okazaki Y."/>
            <person name="Muramatsu M."/>
            <person name="Hayashizaki Y."/>
        </authorList>
    </citation>
    <scope>NUCLEOTIDE SEQUENCE</scope>
    <source>
        <strain evidence="2">C57BL/6J</strain>
        <tissue evidence="2">Olfactory brain</tissue>
    </source>
</reference>
<reference evidence="2" key="4">
    <citation type="journal article" date="2001" name="Nature">
        <title>Functional annotation of a full-length mouse cDNA collection.</title>
        <authorList>
            <consortium name="The RIKEN Genome Exploration Research Group Phase II Team and the FANTOM Consortium"/>
        </authorList>
    </citation>
    <scope>NUCLEOTIDE SEQUENCE</scope>
    <source>
        <strain evidence="2">C57BL/6J</strain>
        <tissue evidence="2">Olfactory brain</tissue>
    </source>
</reference>
<dbReference type="MGI" id="MGI:1923690">
    <property type="gene designation" value="Slc30a9"/>
</dbReference>
<feature type="region of interest" description="Disordered" evidence="1">
    <location>
        <begin position="98"/>
        <end position="130"/>
    </location>
</feature>
<reference evidence="2" key="1">
    <citation type="journal article" date="1999" name="Methods Enzymol.">
        <title>High-efficiency full-length cDNA cloning.</title>
        <authorList>
            <person name="Carninci P."/>
            <person name="Hayashizaki Y."/>
        </authorList>
    </citation>
    <scope>NUCLEOTIDE SEQUENCE</scope>
    <source>
        <strain evidence="2">C57BL/6J</strain>
        <tissue evidence="2">Olfactory brain</tissue>
    </source>
</reference>
<proteinExistence type="evidence at transcript level"/>
<feature type="compositionally biased region" description="Low complexity" evidence="1">
    <location>
        <begin position="18"/>
        <end position="29"/>
    </location>
</feature>
<gene>
    <name evidence="3" type="primary">Slc30a9</name>
</gene>
<sequence>MESVGAAGGSEAGGGVRVGASAPPGCFRAWPPPPRRTGAAGRRCAGSVAAGQRPAAAARVSDGPVEAAPGLGSWPARLPFSNPDRACRSRKVLTGVPASRGYRGAANPRRDTLRRTSRPGGLRAHRGDPG</sequence>
<name>Q8C047_MOUSE</name>
<accession>Q8C047</accession>
<reference evidence="2" key="6">
    <citation type="journal article" date="2002" name="Nature">
        <title>Analysis of the mouse transcriptome based on functional annotation of 60,770 full-length cDNAs.</title>
        <authorList>
            <consortium name="The FANTOM Consortium and the RIKEN Genome Exploration Research Group Phase I and II Team"/>
        </authorList>
    </citation>
    <scope>NUCLEOTIDE SEQUENCE</scope>
    <source>
        <strain evidence="2">C57BL/6J</strain>
        <tissue evidence="2">Olfactory brain</tissue>
    </source>
</reference>
<reference evidence="2" key="7">
    <citation type="journal article" date="2005" name="Science">
        <title>The Transcriptional Landscape of the Mammalian Genome.</title>
        <authorList>
            <consortium name="The FANTOM Consortium"/>
            <consortium name="Riken Genome Exploration Research Group and Genome Science Group (Genome Network Project Core Group)"/>
        </authorList>
    </citation>
    <scope>NUCLEOTIDE SEQUENCE</scope>
    <source>
        <strain evidence="2">C57BL/6J</strain>
        <tissue evidence="2">Olfactory brain</tissue>
    </source>
</reference>
<evidence type="ECO:0000256" key="1">
    <source>
        <dbReference type="SAM" id="MobiDB-lite"/>
    </source>
</evidence>
<dbReference type="AGR" id="MGI:1923690"/>
<protein>
    <submittedName>
        <fullName evidence="2">Uncharacterized protein</fullName>
    </submittedName>
</protein>
<dbReference type="AlphaFoldDB" id="Q8C047"/>
<evidence type="ECO:0000313" key="2">
    <source>
        <dbReference type="EMBL" id="BAC27814.1"/>
    </source>
</evidence>